<dbReference type="InParanoid" id="D2VGE8"/>
<accession>D2VGE8</accession>
<dbReference type="Pfam" id="PF03641">
    <property type="entry name" value="Lysine_decarbox"/>
    <property type="match status" value="1"/>
</dbReference>
<dbReference type="GO" id="GO:0009691">
    <property type="term" value="P:cytokinin biosynthetic process"/>
    <property type="evidence" value="ECO:0007669"/>
    <property type="project" value="TreeGrafter"/>
</dbReference>
<dbReference type="STRING" id="5762.D2VGE8"/>
<dbReference type="VEuPathDB" id="AmoebaDB:NAEGRDRAFT_33869"/>
<dbReference type="GO" id="GO:0016799">
    <property type="term" value="F:hydrolase activity, hydrolyzing N-glycosyl compounds"/>
    <property type="evidence" value="ECO:0007669"/>
    <property type="project" value="TreeGrafter"/>
</dbReference>
<dbReference type="InterPro" id="IPR031100">
    <property type="entry name" value="LOG_fam"/>
</dbReference>
<dbReference type="PANTHER" id="PTHR31223">
    <property type="entry name" value="LOG FAMILY PROTEIN YJL055W"/>
    <property type="match status" value="1"/>
</dbReference>
<dbReference type="GO" id="GO:0005829">
    <property type="term" value="C:cytosol"/>
    <property type="evidence" value="ECO:0007669"/>
    <property type="project" value="TreeGrafter"/>
</dbReference>
<evidence type="ECO:0000313" key="1">
    <source>
        <dbReference type="EMBL" id="EFC43955.1"/>
    </source>
</evidence>
<organism evidence="2">
    <name type="scientific">Naegleria gruberi</name>
    <name type="common">Amoeba</name>
    <dbReference type="NCBI Taxonomy" id="5762"/>
    <lineage>
        <taxon>Eukaryota</taxon>
        <taxon>Discoba</taxon>
        <taxon>Heterolobosea</taxon>
        <taxon>Tetramitia</taxon>
        <taxon>Eutetramitia</taxon>
        <taxon>Vahlkampfiidae</taxon>
        <taxon>Naegleria</taxon>
    </lineage>
</organism>
<dbReference type="AlphaFoldDB" id="D2VGE8"/>
<dbReference type="GeneID" id="8847895"/>
<name>D2VGE8_NAEGR</name>
<sequence length="175" mass="19915">MKIGIFGGCNTTRLTPVLEEELKVLASLINTEQHLVVYGGGKKGVMSIVPKYFHERGGRVISINTKEANNGLDECYGENFLYDTLQERQRRLIENSELVICLPGGIGTISELFDVMAMNNNKIRSVKILLYNFEGFFNHMIEQIKLLGKNTDEYLIVTNEVNDLMERLKELIKIE</sequence>
<gene>
    <name evidence="1" type="ORF">NAEGRDRAFT_33869</name>
</gene>
<dbReference type="RefSeq" id="XP_002676699.1">
    <property type="nucleotide sequence ID" value="XM_002676653.1"/>
</dbReference>
<dbReference type="OrthoDB" id="414463at2759"/>
<protein>
    <submittedName>
        <fullName evidence="1">Predicted protein</fullName>
    </submittedName>
</protein>
<dbReference type="PANTHER" id="PTHR31223:SF70">
    <property type="entry name" value="LOG FAMILY PROTEIN YJL055W"/>
    <property type="match status" value="1"/>
</dbReference>
<evidence type="ECO:0000313" key="2">
    <source>
        <dbReference type="Proteomes" id="UP000006671"/>
    </source>
</evidence>
<dbReference type="SUPFAM" id="SSF102405">
    <property type="entry name" value="MCP/YpsA-like"/>
    <property type="match status" value="1"/>
</dbReference>
<keyword evidence="2" id="KW-1185">Reference proteome</keyword>
<dbReference type="Proteomes" id="UP000006671">
    <property type="component" value="Unassembled WGS sequence"/>
</dbReference>
<proteinExistence type="predicted"/>
<reference evidence="1 2" key="1">
    <citation type="journal article" date="2010" name="Cell">
        <title>The genome of Naegleria gruberi illuminates early eukaryotic versatility.</title>
        <authorList>
            <person name="Fritz-Laylin L.K."/>
            <person name="Prochnik S.E."/>
            <person name="Ginger M.L."/>
            <person name="Dacks J.B."/>
            <person name="Carpenter M.L."/>
            <person name="Field M.C."/>
            <person name="Kuo A."/>
            <person name="Paredez A."/>
            <person name="Chapman J."/>
            <person name="Pham J."/>
            <person name="Shu S."/>
            <person name="Neupane R."/>
            <person name="Cipriano M."/>
            <person name="Mancuso J."/>
            <person name="Tu H."/>
            <person name="Salamov A."/>
            <person name="Lindquist E."/>
            <person name="Shapiro H."/>
            <person name="Lucas S."/>
            <person name="Grigoriev I.V."/>
            <person name="Cande W.Z."/>
            <person name="Fulton C."/>
            <person name="Rokhsar D.S."/>
            <person name="Dawson S.C."/>
        </authorList>
    </citation>
    <scope>NUCLEOTIDE SEQUENCE [LARGE SCALE GENOMIC DNA]</scope>
    <source>
        <strain evidence="1 2">NEG-M</strain>
    </source>
</reference>
<dbReference type="EMBL" id="GG738870">
    <property type="protein sequence ID" value="EFC43955.1"/>
    <property type="molecule type" value="Genomic_DNA"/>
</dbReference>
<dbReference type="KEGG" id="ngr:NAEGRDRAFT_33869"/>
<dbReference type="Gene3D" id="3.40.50.450">
    <property type="match status" value="1"/>
</dbReference>